<dbReference type="EMBL" id="CAEZWR010000185">
    <property type="protein sequence ID" value="CAB4675029.1"/>
    <property type="molecule type" value="Genomic_DNA"/>
</dbReference>
<protein>
    <submittedName>
        <fullName evidence="1">Unannotated protein</fullName>
    </submittedName>
</protein>
<dbReference type="AlphaFoldDB" id="A0A6J6MNB2"/>
<name>A0A6J6MNB2_9ZZZZ</name>
<evidence type="ECO:0000313" key="1">
    <source>
        <dbReference type="EMBL" id="CAB4675029.1"/>
    </source>
</evidence>
<accession>A0A6J6MNB2</accession>
<proteinExistence type="predicted"/>
<organism evidence="1">
    <name type="scientific">freshwater metagenome</name>
    <dbReference type="NCBI Taxonomy" id="449393"/>
    <lineage>
        <taxon>unclassified sequences</taxon>
        <taxon>metagenomes</taxon>
        <taxon>ecological metagenomes</taxon>
    </lineage>
</organism>
<sequence>MATNLPDDKSRFRCAHCGNLTRFTVVRSSRVQEFWHLDMAGVPVIEEREVLSEEVEKIQCRWCNASDAVELVARPEFGGPASEGPGDGGV</sequence>
<reference evidence="1" key="1">
    <citation type="submission" date="2020-05" db="EMBL/GenBank/DDBJ databases">
        <authorList>
            <person name="Chiriac C."/>
            <person name="Salcher M."/>
            <person name="Ghai R."/>
            <person name="Kavagutti S V."/>
        </authorList>
    </citation>
    <scope>NUCLEOTIDE SEQUENCE</scope>
</reference>
<gene>
    <name evidence="1" type="ORF">UFOPK2282_01303</name>
</gene>